<dbReference type="EMBL" id="WHUW01000103">
    <property type="protein sequence ID" value="KAF8424442.1"/>
    <property type="molecule type" value="Genomic_DNA"/>
</dbReference>
<reference evidence="1" key="2">
    <citation type="journal article" date="2020" name="Nat. Commun.">
        <title>Large-scale genome sequencing of mycorrhizal fungi provides insights into the early evolution of symbiotic traits.</title>
        <authorList>
            <person name="Miyauchi S."/>
            <person name="Kiss E."/>
            <person name="Kuo A."/>
            <person name="Drula E."/>
            <person name="Kohler A."/>
            <person name="Sanchez-Garcia M."/>
            <person name="Morin E."/>
            <person name="Andreopoulos B."/>
            <person name="Barry K.W."/>
            <person name="Bonito G."/>
            <person name="Buee M."/>
            <person name="Carver A."/>
            <person name="Chen C."/>
            <person name="Cichocki N."/>
            <person name="Clum A."/>
            <person name="Culley D."/>
            <person name="Crous P.W."/>
            <person name="Fauchery L."/>
            <person name="Girlanda M."/>
            <person name="Hayes R.D."/>
            <person name="Keri Z."/>
            <person name="LaButti K."/>
            <person name="Lipzen A."/>
            <person name="Lombard V."/>
            <person name="Magnuson J."/>
            <person name="Maillard F."/>
            <person name="Murat C."/>
            <person name="Nolan M."/>
            <person name="Ohm R.A."/>
            <person name="Pangilinan J."/>
            <person name="Pereira M.F."/>
            <person name="Perotto S."/>
            <person name="Peter M."/>
            <person name="Pfister S."/>
            <person name="Riley R."/>
            <person name="Sitrit Y."/>
            <person name="Stielow J.B."/>
            <person name="Szollosi G."/>
            <person name="Zifcakova L."/>
            <person name="Stursova M."/>
            <person name="Spatafora J.W."/>
            <person name="Tedersoo L."/>
            <person name="Vaario L.M."/>
            <person name="Yamada A."/>
            <person name="Yan M."/>
            <person name="Wang P."/>
            <person name="Xu J."/>
            <person name="Bruns T."/>
            <person name="Baldrian P."/>
            <person name="Vilgalys R."/>
            <person name="Dunand C."/>
            <person name="Henrissat B."/>
            <person name="Grigoriev I.V."/>
            <person name="Hibbett D."/>
            <person name="Nagy L.G."/>
            <person name="Martin F.M."/>
        </authorList>
    </citation>
    <scope>NUCLEOTIDE SEQUENCE</scope>
    <source>
        <strain evidence="1">BED1</strain>
    </source>
</reference>
<protein>
    <submittedName>
        <fullName evidence="1">Uncharacterized protein</fullName>
    </submittedName>
</protein>
<comment type="caution">
    <text evidence="1">The sequence shown here is derived from an EMBL/GenBank/DDBJ whole genome shotgun (WGS) entry which is preliminary data.</text>
</comment>
<evidence type="ECO:0000313" key="1">
    <source>
        <dbReference type="EMBL" id="KAF8424442.1"/>
    </source>
</evidence>
<name>A0AAD4G8A6_BOLED</name>
<dbReference type="Gene3D" id="3.80.10.10">
    <property type="entry name" value="Ribonuclease Inhibitor"/>
    <property type="match status" value="1"/>
</dbReference>
<keyword evidence="2" id="KW-1185">Reference proteome</keyword>
<evidence type="ECO:0000313" key="2">
    <source>
        <dbReference type="Proteomes" id="UP001194468"/>
    </source>
</evidence>
<organism evidence="1 2">
    <name type="scientific">Boletus edulis BED1</name>
    <dbReference type="NCBI Taxonomy" id="1328754"/>
    <lineage>
        <taxon>Eukaryota</taxon>
        <taxon>Fungi</taxon>
        <taxon>Dikarya</taxon>
        <taxon>Basidiomycota</taxon>
        <taxon>Agaricomycotina</taxon>
        <taxon>Agaricomycetes</taxon>
        <taxon>Agaricomycetidae</taxon>
        <taxon>Boletales</taxon>
        <taxon>Boletineae</taxon>
        <taxon>Boletaceae</taxon>
        <taxon>Boletoideae</taxon>
        <taxon>Boletus</taxon>
    </lineage>
</organism>
<dbReference type="SUPFAM" id="SSF52047">
    <property type="entry name" value="RNI-like"/>
    <property type="match status" value="1"/>
</dbReference>
<dbReference type="Proteomes" id="UP001194468">
    <property type="component" value="Unassembled WGS sequence"/>
</dbReference>
<gene>
    <name evidence="1" type="ORF">L210DRAFT_3653453</name>
</gene>
<dbReference type="InterPro" id="IPR032675">
    <property type="entry name" value="LRR_dom_sf"/>
</dbReference>
<sequence length="337" mass="37543">MFEIGGTDGHTSPLFLAAGATWQLQPPLSGQPDIDLGEDCRPDVYLLLVPHVDPWRAVKAEFRSYKDMDAFLHAVSRPTVSAAFRLTTLQLYVEHSYEYRNNSSPPEDFTLFSGSAPYLERLTLCEVSINWDQPWISSASNLTHFEFKCNTDILLSWAQFSTVLRGAPALRTLKLNVSGNTGDLSDWYIASHAGNVASDPYHPIHLPNLTDFFVTLFSSSDPTGLFRKLHMPSLTSLALAIPHVDQDPVEYLAFPFLAPPSPDNAPPNVLNKLKDLLITDSLYSCQAMRVERLYSKLRNLRSLHIVSGHGCSMSRYLPYVSKSLVAPARNALYLPAC</sequence>
<accession>A0AAD4G8A6</accession>
<proteinExistence type="predicted"/>
<reference evidence="1" key="1">
    <citation type="submission" date="2019-10" db="EMBL/GenBank/DDBJ databases">
        <authorList>
            <consortium name="DOE Joint Genome Institute"/>
            <person name="Kuo A."/>
            <person name="Miyauchi S."/>
            <person name="Kiss E."/>
            <person name="Drula E."/>
            <person name="Kohler A."/>
            <person name="Sanchez-Garcia M."/>
            <person name="Andreopoulos B."/>
            <person name="Barry K.W."/>
            <person name="Bonito G."/>
            <person name="Buee M."/>
            <person name="Carver A."/>
            <person name="Chen C."/>
            <person name="Cichocki N."/>
            <person name="Clum A."/>
            <person name="Culley D."/>
            <person name="Crous P.W."/>
            <person name="Fauchery L."/>
            <person name="Girlanda M."/>
            <person name="Hayes R."/>
            <person name="Keri Z."/>
            <person name="LaButti K."/>
            <person name="Lipzen A."/>
            <person name="Lombard V."/>
            <person name="Magnuson J."/>
            <person name="Maillard F."/>
            <person name="Morin E."/>
            <person name="Murat C."/>
            <person name="Nolan M."/>
            <person name="Ohm R."/>
            <person name="Pangilinan J."/>
            <person name="Pereira M."/>
            <person name="Perotto S."/>
            <person name="Peter M."/>
            <person name="Riley R."/>
            <person name="Sitrit Y."/>
            <person name="Stielow B."/>
            <person name="Szollosi G."/>
            <person name="Zifcakova L."/>
            <person name="Stursova M."/>
            <person name="Spatafora J.W."/>
            <person name="Tedersoo L."/>
            <person name="Vaario L.-M."/>
            <person name="Yamada A."/>
            <person name="Yan M."/>
            <person name="Wang P."/>
            <person name="Xu J."/>
            <person name="Bruns T."/>
            <person name="Baldrian P."/>
            <person name="Vilgalys R."/>
            <person name="Henrissat B."/>
            <person name="Grigoriev I.V."/>
            <person name="Hibbett D."/>
            <person name="Nagy L.G."/>
            <person name="Martin F.M."/>
        </authorList>
    </citation>
    <scope>NUCLEOTIDE SEQUENCE</scope>
    <source>
        <strain evidence="1">BED1</strain>
    </source>
</reference>
<dbReference type="AlphaFoldDB" id="A0AAD4G8A6"/>